<dbReference type="EMBL" id="JAAAMG010000012">
    <property type="protein sequence ID" value="NDW05753.1"/>
    <property type="molecule type" value="Genomic_DNA"/>
</dbReference>
<comment type="caution">
    <text evidence="1">The sequence shown here is derived from an EMBL/GenBank/DDBJ whole genome shotgun (WGS) entry which is preliminary data.</text>
</comment>
<evidence type="ECO:0000313" key="1">
    <source>
        <dbReference type="EMBL" id="NDW05753.1"/>
    </source>
</evidence>
<proteinExistence type="predicted"/>
<protein>
    <submittedName>
        <fullName evidence="1">Uncharacterized protein</fullName>
    </submittedName>
</protein>
<dbReference type="Proteomes" id="UP000469011">
    <property type="component" value="Unassembled WGS sequence"/>
</dbReference>
<sequence>MERIAASDAARLSLRRIIAGLLVPAEEFLGDPADHDRLQDTPDHLSSPVRFSWIDNAADVDELRVGDEFGTVGGFRPPVPDDAIPLDVAESRFS</sequence>
<organism evidence="1 2">
    <name type="scientific">Jiella pacifica</name>
    <dbReference type="NCBI Taxonomy" id="2696469"/>
    <lineage>
        <taxon>Bacteria</taxon>
        <taxon>Pseudomonadati</taxon>
        <taxon>Pseudomonadota</taxon>
        <taxon>Alphaproteobacteria</taxon>
        <taxon>Hyphomicrobiales</taxon>
        <taxon>Aurantimonadaceae</taxon>
        <taxon>Jiella</taxon>
    </lineage>
</organism>
<name>A0A6N9T306_9HYPH</name>
<dbReference type="RefSeq" id="WP_163464010.1">
    <property type="nucleotide sequence ID" value="NZ_JAAAMG010000012.1"/>
</dbReference>
<reference evidence="1 2" key="1">
    <citation type="submission" date="2020-01" db="EMBL/GenBank/DDBJ databases">
        <title>Jiella pacifica sp. nov.</title>
        <authorList>
            <person name="Xue Z."/>
            <person name="Zhu S."/>
            <person name="Chen J."/>
            <person name="Yang J."/>
        </authorList>
    </citation>
    <scope>NUCLEOTIDE SEQUENCE [LARGE SCALE GENOMIC DNA]</scope>
    <source>
        <strain evidence="1 2">40Bstr34</strain>
    </source>
</reference>
<gene>
    <name evidence="1" type="ORF">GTK09_15110</name>
</gene>
<dbReference type="AlphaFoldDB" id="A0A6N9T306"/>
<evidence type="ECO:0000313" key="2">
    <source>
        <dbReference type="Proteomes" id="UP000469011"/>
    </source>
</evidence>
<keyword evidence="2" id="KW-1185">Reference proteome</keyword>
<accession>A0A6N9T306</accession>